<dbReference type="RefSeq" id="WP_132544076.1">
    <property type="nucleotide sequence ID" value="NZ_SLWY01000016.1"/>
</dbReference>
<comment type="caution">
    <text evidence="2">The sequence shown here is derived from an EMBL/GenBank/DDBJ whole genome shotgun (WGS) entry which is preliminary data.</text>
</comment>
<gene>
    <name evidence="2" type="ORF">EV699_11619</name>
</gene>
<evidence type="ECO:0000256" key="1">
    <source>
        <dbReference type="SAM" id="Phobius"/>
    </source>
</evidence>
<proteinExistence type="predicted"/>
<accession>A0A4R2L106</accession>
<reference evidence="2 3" key="1">
    <citation type="submission" date="2019-03" db="EMBL/GenBank/DDBJ databases">
        <title>Genomic Encyclopedia of Type Strains, Phase IV (KMG-IV): sequencing the most valuable type-strain genomes for metagenomic binning, comparative biology and taxonomic classification.</title>
        <authorList>
            <person name="Goeker M."/>
        </authorList>
    </citation>
    <scope>NUCLEOTIDE SEQUENCE [LARGE SCALE GENOMIC DNA]</scope>
    <source>
        <strain evidence="2 3">DSM 25287</strain>
    </source>
</reference>
<evidence type="ECO:0000313" key="3">
    <source>
        <dbReference type="Proteomes" id="UP000295765"/>
    </source>
</evidence>
<dbReference type="Proteomes" id="UP000295765">
    <property type="component" value="Unassembled WGS sequence"/>
</dbReference>
<dbReference type="AlphaFoldDB" id="A0A4R2L106"/>
<name>A0A4R2L106_9GAMM</name>
<feature type="transmembrane region" description="Helical" evidence="1">
    <location>
        <begin position="124"/>
        <end position="145"/>
    </location>
</feature>
<keyword evidence="1" id="KW-0812">Transmembrane</keyword>
<feature type="transmembrane region" description="Helical" evidence="1">
    <location>
        <begin position="99"/>
        <end position="118"/>
    </location>
</feature>
<evidence type="ECO:0000313" key="2">
    <source>
        <dbReference type="EMBL" id="TCO80114.1"/>
    </source>
</evidence>
<sequence length="152" mass="16419">MASDKAVRAVAYLEATKGVVVLAAATGLLSLIHKDVYAFAAMLIEHAHLNPASKYPQIFLDAAANLQDSRLLMLAAGAALYSLLRFVEAYGLYRERAWAEVLAALSGAVYVPFELVGLVHEASWHGFALLVLNLAVVALMIRAMLRRRATAP</sequence>
<dbReference type="EMBL" id="SLWY01000016">
    <property type="protein sequence ID" value="TCO80114.1"/>
    <property type="molecule type" value="Genomic_DNA"/>
</dbReference>
<protein>
    <submittedName>
        <fullName evidence="2">Uncharacterized membrane protein (DUF2068 family)</fullName>
    </submittedName>
</protein>
<keyword evidence="1" id="KW-1133">Transmembrane helix</keyword>
<dbReference type="Pfam" id="PF09900">
    <property type="entry name" value="DUF2127"/>
    <property type="match status" value="1"/>
</dbReference>
<organism evidence="2 3">
    <name type="scientific">Plasticicumulans lactativorans</name>
    <dbReference type="NCBI Taxonomy" id="1133106"/>
    <lineage>
        <taxon>Bacteria</taxon>
        <taxon>Pseudomonadati</taxon>
        <taxon>Pseudomonadota</taxon>
        <taxon>Gammaproteobacteria</taxon>
        <taxon>Candidatus Competibacteraceae</taxon>
        <taxon>Plasticicumulans</taxon>
    </lineage>
</organism>
<feature type="transmembrane region" description="Helical" evidence="1">
    <location>
        <begin position="12"/>
        <end position="32"/>
    </location>
</feature>
<keyword evidence="1" id="KW-0472">Membrane</keyword>
<keyword evidence="3" id="KW-1185">Reference proteome</keyword>
<dbReference type="InterPro" id="IPR021125">
    <property type="entry name" value="DUF2127"/>
</dbReference>
<dbReference type="OrthoDB" id="121772at2"/>